<dbReference type="EMBL" id="CP127173">
    <property type="protein sequence ID" value="WIV59232.1"/>
    <property type="molecule type" value="Genomic_DNA"/>
</dbReference>
<name>A0ABY8XUS9_9PSEU</name>
<dbReference type="Proteomes" id="UP001227101">
    <property type="component" value="Chromosome"/>
</dbReference>
<gene>
    <name evidence="1" type="ORF">QP939_11675</name>
</gene>
<reference evidence="1 2" key="1">
    <citation type="submission" date="2023-06" db="EMBL/GenBank/DDBJ databases">
        <authorList>
            <person name="Oyuntsetseg B."/>
            <person name="Kim S.B."/>
        </authorList>
    </citation>
    <scope>NUCLEOTIDE SEQUENCE [LARGE SCALE GENOMIC DNA]</scope>
    <source>
        <strain evidence="1 2">2-2</strain>
    </source>
</reference>
<organism evidence="1 2">
    <name type="scientific">Amycolatopsis nalaikhensis</name>
    <dbReference type="NCBI Taxonomy" id="715472"/>
    <lineage>
        <taxon>Bacteria</taxon>
        <taxon>Bacillati</taxon>
        <taxon>Actinomycetota</taxon>
        <taxon>Actinomycetes</taxon>
        <taxon>Pseudonocardiales</taxon>
        <taxon>Pseudonocardiaceae</taxon>
        <taxon>Amycolatopsis</taxon>
    </lineage>
</organism>
<dbReference type="RefSeq" id="WP_285456734.1">
    <property type="nucleotide sequence ID" value="NZ_CP127173.1"/>
</dbReference>
<protein>
    <recommendedName>
        <fullName evidence="3">WXG100 family type VII secretion target</fullName>
    </recommendedName>
</protein>
<keyword evidence="2" id="KW-1185">Reference proteome</keyword>
<accession>A0ABY8XUS9</accession>
<evidence type="ECO:0008006" key="3">
    <source>
        <dbReference type="Google" id="ProtNLM"/>
    </source>
</evidence>
<sequence>MAGFFYDGPGMTALKAQLDRLDDDFGAAKKYVDGHTDLSAGDQGLIMYLIGPHQKARDNVLHAVAAFEKFTKACSTAVGHAEQHYEQTESQNRDTLAAEDAKIRGAGDPANLQGLSYDHDKGLLKGVSWHAFTDVNEPTNALAPPEIPMTGDQDWSFDWKNDAFSPSAYIRDASRDIAHRDVFDEATALFAGKWGLFAKCAEVWTNLGLFFDAAGDNMHRSAADTPTAWRGNAADAAEEKFVLGAKAMKQIPDSLGEYAKLYGDIVTAVKESFGVIEGQLTCLVDAVVDAILAGAIGAITAETVIGAFAGASVAGFYVARVVEIVAEVVGSMDAIKDFVDKAAAILDTIKVAGDPPKLPTDLPGN</sequence>
<evidence type="ECO:0000313" key="1">
    <source>
        <dbReference type="EMBL" id="WIV59232.1"/>
    </source>
</evidence>
<proteinExistence type="predicted"/>
<evidence type="ECO:0000313" key="2">
    <source>
        <dbReference type="Proteomes" id="UP001227101"/>
    </source>
</evidence>